<proteinExistence type="predicted"/>
<name>A0ABU6R7M8_9FABA</name>
<dbReference type="EMBL" id="JASCZI010030254">
    <property type="protein sequence ID" value="MED6119939.1"/>
    <property type="molecule type" value="Genomic_DNA"/>
</dbReference>
<evidence type="ECO:0000313" key="2">
    <source>
        <dbReference type="EMBL" id="MED6119939.1"/>
    </source>
</evidence>
<sequence length="104" mass="12181">MAKLTRKWLNESESHLKEKKKRERPYQLRILFHERRSSTTVPDNSKTKGKSLEENSEMSKGVSKVEKNNQLPLPSHFITKGDDQSNPINEGQQRNCKREINSHH</sequence>
<reference evidence="2 3" key="1">
    <citation type="journal article" date="2023" name="Plants (Basel)">
        <title>Bridging the Gap: Combining Genomics and Transcriptomics Approaches to Understand Stylosanthes scabra, an Orphan Legume from the Brazilian Caatinga.</title>
        <authorList>
            <person name="Ferreira-Neto J.R.C."/>
            <person name="da Silva M.D."/>
            <person name="Binneck E."/>
            <person name="de Melo N.F."/>
            <person name="da Silva R.H."/>
            <person name="de Melo A.L.T.M."/>
            <person name="Pandolfi V."/>
            <person name="Bustamante F.O."/>
            <person name="Brasileiro-Vidal A.C."/>
            <person name="Benko-Iseppon A.M."/>
        </authorList>
    </citation>
    <scope>NUCLEOTIDE SEQUENCE [LARGE SCALE GENOMIC DNA]</scope>
    <source>
        <tissue evidence="2">Leaves</tissue>
    </source>
</reference>
<feature type="compositionally biased region" description="Polar residues" evidence="1">
    <location>
        <begin position="84"/>
        <end position="94"/>
    </location>
</feature>
<keyword evidence="3" id="KW-1185">Reference proteome</keyword>
<protein>
    <submittedName>
        <fullName evidence="2">Uncharacterized protein</fullName>
    </submittedName>
</protein>
<organism evidence="2 3">
    <name type="scientific">Stylosanthes scabra</name>
    <dbReference type="NCBI Taxonomy" id="79078"/>
    <lineage>
        <taxon>Eukaryota</taxon>
        <taxon>Viridiplantae</taxon>
        <taxon>Streptophyta</taxon>
        <taxon>Embryophyta</taxon>
        <taxon>Tracheophyta</taxon>
        <taxon>Spermatophyta</taxon>
        <taxon>Magnoliopsida</taxon>
        <taxon>eudicotyledons</taxon>
        <taxon>Gunneridae</taxon>
        <taxon>Pentapetalae</taxon>
        <taxon>rosids</taxon>
        <taxon>fabids</taxon>
        <taxon>Fabales</taxon>
        <taxon>Fabaceae</taxon>
        <taxon>Papilionoideae</taxon>
        <taxon>50 kb inversion clade</taxon>
        <taxon>dalbergioids sensu lato</taxon>
        <taxon>Dalbergieae</taxon>
        <taxon>Pterocarpus clade</taxon>
        <taxon>Stylosanthes</taxon>
    </lineage>
</organism>
<evidence type="ECO:0000256" key="1">
    <source>
        <dbReference type="SAM" id="MobiDB-lite"/>
    </source>
</evidence>
<evidence type="ECO:0000313" key="3">
    <source>
        <dbReference type="Proteomes" id="UP001341840"/>
    </source>
</evidence>
<accession>A0ABU6R7M8</accession>
<feature type="region of interest" description="Disordered" evidence="1">
    <location>
        <begin position="1"/>
        <end position="104"/>
    </location>
</feature>
<gene>
    <name evidence="2" type="ORF">PIB30_016318</name>
</gene>
<dbReference type="Proteomes" id="UP001341840">
    <property type="component" value="Unassembled WGS sequence"/>
</dbReference>
<comment type="caution">
    <text evidence="2">The sequence shown here is derived from an EMBL/GenBank/DDBJ whole genome shotgun (WGS) entry which is preliminary data.</text>
</comment>